<reference evidence="2 3" key="1">
    <citation type="submission" date="2017-11" db="EMBL/GenBank/DDBJ databases">
        <title>Genomic Encyclopedia of Archaeal and Bacterial Type Strains, Phase II (KMG-II): From Individual Species to Whole Genera.</title>
        <authorList>
            <person name="Goeker M."/>
        </authorList>
    </citation>
    <scope>NUCLEOTIDE SEQUENCE [LARGE SCALE GENOMIC DNA]</scope>
    <source>
        <strain evidence="2 3">DSM 25625</strain>
    </source>
</reference>
<dbReference type="Proteomes" id="UP000230161">
    <property type="component" value="Unassembled WGS sequence"/>
</dbReference>
<sequence length="595" mass="60774">MRGKTRGTGRMSRGMTGWGVVLATLAAMVVAPLSPAAAAGTLSISGTVALAGPITTSPTLSVDAWAEDGSIAGHIETTGTSYTIPALSPGSYTVQVRVLDSADTWATTWYGDTAIQARATTVNLSGVSRTGIDISVPRGGAISGNVSSPGGPADATNVWVDTFLFDEVSGGYWWMGGAYGGSSGAYRVGQLSPGQYLVMFSDARTPSRYADSYYPGTTDYTQIQTVPVASATTTPGINGALGEWSFSTGRIAGLDRFQTSAAVSAVGFEKGVDVVYVASGANWPDALSAGPAAAHLGGPLLLVTRDAIPPTITQELDYLDPARIVVVGGTASISDGVAQQLRQYAPRIDRVSGADRFATSRAVVRDAFGSQLPPTLYVAAGSNYPDALSAGAAAAESLAPVLLVNGGQSTVDSATAALLSPSDIGELIVVGGPASIGAPLYNDLGRFADEKFRKGGADRFETNRLVIEFAFRGPYWANAGVSLVASGYGFADGLSGVPLAAMLRAPIILSPASCLPQGALQSARQVHSPVLWLIGGEAVLDSSVANLVTCGAPAAPQELGSIGSAEAAHPSPDVRSPELAGRLPFLRGAMPSTRD</sequence>
<name>A0A2M9BV43_9MICO</name>
<feature type="region of interest" description="Disordered" evidence="1">
    <location>
        <begin position="561"/>
        <end position="595"/>
    </location>
</feature>
<dbReference type="InterPro" id="IPR007253">
    <property type="entry name" value="Cell_wall-bd_2"/>
</dbReference>
<evidence type="ECO:0000256" key="1">
    <source>
        <dbReference type="SAM" id="MobiDB-lite"/>
    </source>
</evidence>
<dbReference type="RefSeq" id="WP_170061999.1">
    <property type="nucleotide sequence ID" value="NZ_PGFB01000004.1"/>
</dbReference>
<dbReference type="EMBL" id="PGFB01000004">
    <property type="protein sequence ID" value="PJJ61752.1"/>
    <property type="molecule type" value="Genomic_DNA"/>
</dbReference>
<gene>
    <name evidence="2" type="ORF">CLV54_2702</name>
</gene>
<accession>A0A2M9BV43</accession>
<protein>
    <submittedName>
        <fullName evidence="2">Putative cell wall binding repeat protein</fullName>
    </submittedName>
</protein>
<proteinExistence type="predicted"/>
<dbReference type="AlphaFoldDB" id="A0A2M9BV43"/>
<organism evidence="2 3">
    <name type="scientific">Compostimonas suwonensis</name>
    <dbReference type="NCBI Taxonomy" id="1048394"/>
    <lineage>
        <taxon>Bacteria</taxon>
        <taxon>Bacillati</taxon>
        <taxon>Actinomycetota</taxon>
        <taxon>Actinomycetes</taxon>
        <taxon>Micrococcales</taxon>
        <taxon>Microbacteriaceae</taxon>
        <taxon>Compostimonas</taxon>
    </lineage>
</organism>
<evidence type="ECO:0000313" key="3">
    <source>
        <dbReference type="Proteomes" id="UP000230161"/>
    </source>
</evidence>
<dbReference type="PANTHER" id="PTHR30032:SF8">
    <property type="entry name" value="GERMINATION-SPECIFIC N-ACETYLMURAMOYL-L-ALANINE AMIDASE"/>
    <property type="match status" value="1"/>
</dbReference>
<evidence type="ECO:0000313" key="2">
    <source>
        <dbReference type="EMBL" id="PJJ61752.1"/>
    </source>
</evidence>
<dbReference type="InterPro" id="IPR051922">
    <property type="entry name" value="Bact_Sporulation_Assoc"/>
</dbReference>
<dbReference type="Gene3D" id="3.40.50.12090">
    <property type="match status" value="2"/>
</dbReference>
<dbReference type="Pfam" id="PF04122">
    <property type="entry name" value="CW_binding_2"/>
    <property type="match status" value="3"/>
</dbReference>
<keyword evidence="3" id="KW-1185">Reference proteome</keyword>
<dbReference type="PANTHER" id="PTHR30032">
    <property type="entry name" value="N-ACETYLMURAMOYL-L-ALANINE AMIDASE-RELATED"/>
    <property type="match status" value="1"/>
</dbReference>
<comment type="caution">
    <text evidence="2">The sequence shown here is derived from an EMBL/GenBank/DDBJ whole genome shotgun (WGS) entry which is preliminary data.</text>
</comment>